<name>A0A7C5ES00_9BACT</name>
<dbReference type="PANTHER" id="PTHR43384">
    <property type="entry name" value="SEPTUM SITE-DETERMINING PROTEIN MIND HOMOLOG, CHLOROPLASTIC-RELATED"/>
    <property type="match status" value="1"/>
</dbReference>
<organism evidence="3">
    <name type="scientific">Desulfobacca acetoxidans</name>
    <dbReference type="NCBI Taxonomy" id="60893"/>
    <lineage>
        <taxon>Bacteria</taxon>
        <taxon>Pseudomonadati</taxon>
        <taxon>Thermodesulfobacteriota</taxon>
        <taxon>Desulfobaccia</taxon>
        <taxon>Desulfobaccales</taxon>
        <taxon>Desulfobaccaceae</taxon>
        <taxon>Desulfobacca</taxon>
    </lineage>
</organism>
<dbReference type="GO" id="GO:0016887">
    <property type="term" value="F:ATP hydrolysis activity"/>
    <property type="evidence" value="ECO:0007669"/>
    <property type="project" value="TreeGrafter"/>
</dbReference>
<dbReference type="Pfam" id="PF10609">
    <property type="entry name" value="ParA"/>
    <property type="match status" value="1"/>
</dbReference>
<sequence>MKMHTEIAKKLWSIGGGKGGIGKSIFTLGLGISLARLGHKIIVVDADLGGANLHTLMGVRYPPHNLEDFILKRVSRLEDIVIETGVKGIGLICGADDILGAANPTYSQKLRILSQIEELPADFVLLDLGAGTSYNTLDFFNYSSGKICLLTSQATSLQNVYGFIKSALYRQISREFSKETELLELLWQTDSKDPDMDITSVRALSAHLKERDQALYSRLQKVLEDYQVYLVVNMVKTDKDMMAGLIIREVATTFLNICPQIMGHISYDLAVEAAVNLMIPFPLDKDESQPAQELRAIAQKVWEISRGPVLGQEASELFATEEAKAAPWVSAWHRATA</sequence>
<dbReference type="InterPro" id="IPR027417">
    <property type="entry name" value="P-loop_NTPase"/>
</dbReference>
<dbReference type="GO" id="GO:0009898">
    <property type="term" value="C:cytoplasmic side of plasma membrane"/>
    <property type="evidence" value="ECO:0007669"/>
    <property type="project" value="TreeGrafter"/>
</dbReference>
<dbReference type="AlphaFoldDB" id="A0A7C5ES00"/>
<dbReference type="GO" id="GO:0005524">
    <property type="term" value="F:ATP binding"/>
    <property type="evidence" value="ECO:0007669"/>
    <property type="project" value="UniProtKB-KW"/>
</dbReference>
<dbReference type="GO" id="GO:0005829">
    <property type="term" value="C:cytosol"/>
    <property type="evidence" value="ECO:0007669"/>
    <property type="project" value="TreeGrafter"/>
</dbReference>
<dbReference type="InterPro" id="IPR050625">
    <property type="entry name" value="ParA/MinD_ATPase"/>
</dbReference>
<dbReference type="Gene3D" id="3.40.50.300">
    <property type="entry name" value="P-loop containing nucleotide triphosphate hydrolases"/>
    <property type="match status" value="1"/>
</dbReference>
<keyword evidence="1" id="KW-0547">Nucleotide-binding</keyword>
<keyword evidence="2" id="KW-0067">ATP-binding</keyword>
<dbReference type="SUPFAM" id="SSF52540">
    <property type="entry name" value="P-loop containing nucleoside triphosphate hydrolases"/>
    <property type="match status" value="1"/>
</dbReference>
<dbReference type="GO" id="GO:0051782">
    <property type="term" value="P:negative regulation of cell division"/>
    <property type="evidence" value="ECO:0007669"/>
    <property type="project" value="TreeGrafter"/>
</dbReference>
<accession>A0A7C5ES00</accession>
<evidence type="ECO:0000313" key="3">
    <source>
        <dbReference type="EMBL" id="HGZ12403.1"/>
    </source>
</evidence>
<dbReference type="InterPro" id="IPR033756">
    <property type="entry name" value="YlxH/NBP35"/>
</dbReference>
<protein>
    <submittedName>
        <fullName evidence="3">MinD/ParA family protein</fullName>
    </submittedName>
</protein>
<proteinExistence type="predicted"/>
<comment type="caution">
    <text evidence="3">The sequence shown here is derived from an EMBL/GenBank/DDBJ whole genome shotgun (WGS) entry which is preliminary data.</text>
</comment>
<reference evidence="3" key="1">
    <citation type="journal article" date="2020" name="mSystems">
        <title>Genome- and Community-Level Interaction Insights into Carbon Utilization and Element Cycling Functions of Hydrothermarchaeota in Hydrothermal Sediment.</title>
        <authorList>
            <person name="Zhou Z."/>
            <person name="Liu Y."/>
            <person name="Xu W."/>
            <person name="Pan J."/>
            <person name="Luo Z.H."/>
            <person name="Li M."/>
        </authorList>
    </citation>
    <scope>NUCLEOTIDE SEQUENCE [LARGE SCALE GENOMIC DNA]</scope>
    <source>
        <strain evidence="3">SpSt-853</strain>
    </source>
</reference>
<evidence type="ECO:0000256" key="1">
    <source>
        <dbReference type="ARBA" id="ARBA00022741"/>
    </source>
</evidence>
<dbReference type="PANTHER" id="PTHR43384:SF4">
    <property type="entry name" value="CELLULOSE BIOSYNTHESIS PROTEIN BCSQ-RELATED"/>
    <property type="match status" value="1"/>
</dbReference>
<dbReference type="EMBL" id="DTKJ01000061">
    <property type="protein sequence ID" value="HGZ12403.1"/>
    <property type="molecule type" value="Genomic_DNA"/>
</dbReference>
<gene>
    <name evidence="3" type="ORF">ENW48_09305</name>
</gene>
<evidence type="ECO:0000256" key="2">
    <source>
        <dbReference type="ARBA" id="ARBA00022840"/>
    </source>
</evidence>